<feature type="compositionally biased region" description="Polar residues" evidence="23">
    <location>
        <begin position="439"/>
        <end position="459"/>
    </location>
</feature>
<evidence type="ECO:0000256" key="18">
    <source>
        <dbReference type="ARBA" id="ARBA00077838"/>
    </source>
</evidence>
<keyword evidence="9" id="KW-0254">Endocytosis</keyword>
<dbReference type="FunFam" id="2.30.30.40:FF:000029">
    <property type="entry name" value="myc box-dependent-interacting protein 1 isoform X2"/>
    <property type="match status" value="1"/>
</dbReference>
<reference evidence="27" key="1">
    <citation type="submission" date="2018-06" db="EMBL/GenBank/DDBJ databases">
        <title>Genome assembly of Danube salmon.</title>
        <authorList>
            <person name="Macqueen D.J."/>
            <person name="Gundappa M.K."/>
        </authorList>
    </citation>
    <scope>NUCLEOTIDE SEQUENCE [LARGE SCALE GENOMIC DNA]</scope>
</reference>
<dbReference type="GO" id="GO:0005634">
    <property type="term" value="C:nucleus"/>
    <property type="evidence" value="ECO:0007669"/>
    <property type="project" value="UniProtKB-SubCell"/>
</dbReference>
<feature type="domain" description="BAR" evidence="25">
    <location>
        <begin position="32"/>
        <end position="291"/>
    </location>
</feature>
<keyword evidence="11" id="KW-0221">Differentiation</keyword>
<dbReference type="SUPFAM" id="SSF50044">
    <property type="entry name" value="SH3-domain"/>
    <property type="match status" value="1"/>
</dbReference>
<evidence type="ECO:0000256" key="20">
    <source>
        <dbReference type="ARBA" id="ARBA00082834"/>
    </source>
</evidence>
<dbReference type="PANTHER" id="PTHR46514">
    <property type="entry name" value="AMPHIPHYSIN"/>
    <property type="match status" value="1"/>
</dbReference>
<evidence type="ECO:0000256" key="6">
    <source>
        <dbReference type="ARBA" id="ARBA00022475"/>
    </source>
</evidence>
<evidence type="ECO:0000313" key="26">
    <source>
        <dbReference type="Ensembl" id="ENSHHUP00000000149.1"/>
    </source>
</evidence>
<dbReference type="InterPro" id="IPR004148">
    <property type="entry name" value="BAR_dom"/>
</dbReference>
<feature type="region of interest" description="Disordered" evidence="23">
    <location>
        <begin position="363"/>
        <end position="531"/>
    </location>
</feature>
<dbReference type="Gene3D" id="2.30.30.40">
    <property type="entry name" value="SH3 Domains"/>
    <property type="match status" value="1"/>
</dbReference>
<keyword evidence="27" id="KW-1185">Reference proteome</keyword>
<accession>A0A4W5JKE9</accession>
<evidence type="ECO:0000256" key="7">
    <source>
        <dbReference type="ARBA" id="ARBA00022490"/>
    </source>
</evidence>
<evidence type="ECO:0000256" key="21">
    <source>
        <dbReference type="PROSITE-ProRule" id="PRU00192"/>
    </source>
</evidence>
<dbReference type="Ensembl" id="ENSHHUT00000000152.1">
    <property type="protein sequence ID" value="ENSHHUP00000000149.1"/>
    <property type="gene ID" value="ENSHHUG00000000033.1"/>
</dbReference>
<feature type="compositionally biased region" description="Basic and acidic residues" evidence="23">
    <location>
        <begin position="291"/>
        <end position="306"/>
    </location>
</feature>
<name>A0A4W5JKE9_9TELE</name>
<evidence type="ECO:0000256" key="10">
    <source>
        <dbReference type="ARBA" id="ARBA00022753"/>
    </source>
</evidence>
<dbReference type="GO" id="GO:0030154">
    <property type="term" value="P:cell differentiation"/>
    <property type="evidence" value="ECO:0007669"/>
    <property type="project" value="UniProtKB-KW"/>
</dbReference>
<dbReference type="Proteomes" id="UP000314982">
    <property type="component" value="Unassembled WGS sequence"/>
</dbReference>
<dbReference type="InterPro" id="IPR027267">
    <property type="entry name" value="AH/BAR_dom_sf"/>
</dbReference>
<keyword evidence="10" id="KW-0967">Endosome</keyword>
<evidence type="ECO:0000259" key="25">
    <source>
        <dbReference type="PROSITE" id="PS51021"/>
    </source>
</evidence>
<keyword evidence="7" id="KW-0963">Cytoplasm</keyword>
<dbReference type="GO" id="GO:0008021">
    <property type="term" value="C:synaptic vesicle"/>
    <property type="evidence" value="ECO:0007669"/>
    <property type="project" value="TreeGrafter"/>
</dbReference>
<dbReference type="PRINTS" id="PR01251">
    <property type="entry name" value="AMPHIPHYSIN"/>
</dbReference>
<sequence length="629" mass="68354">MAEEQGKTGKGINTGKLATNMQKRLSRAQEKVLQKLGKADETRDTVFEEGVANFHKQMAEGTKLQKDLRAYLAAVKTMHDASKRLQDCLADMYEPEWFGKEEVDTIAEEMIEKEMDYCMEETDILWSDYHDKLVDNSMIAMDTYLAQFPDVKARIAKRDRKMTDYDSARHHFGSLQKGKKQDQAKIAKPMSLVEKAAPGWAQGILSAHQIAQTNLTRNQAEEELGRAQKVFEEINVDLQDELPQLWNSRVGFYVNTFQSMAGYQQRFHKDMGKLNQDLNDVMTKLDEQRLAKKAGKDWKPGPKKSEAGAANHSITPDAAPTTRPAPPGPAPVRPPPSPSPSLTPAPDTQQDIILFDGEALVPDANTTAPSQATTPSQPQAASWDSWEPEPEQAPAAEEPQQNDDKESQESKAGWEEDEPAANQGGWGDDGTGAAPSWDTEGTPQASQAGWDQDVTQTGHSQGGWGDNGAQVGEEAADAATDGQAGWGDAGAQAGWAEDAGAQAGWAEEPAADGQVGWADSGQTGWADSEQSTDTAVAAAALAATTAVTNGSSEVLPTGVIYKVKAMHDYAATDGDELEMKAGDVVLVLAWENPDEQDDGWLMGVKESHWLENKDLLAKGVFPENFTQKL</sequence>
<evidence type="ECO:0000256" key="19">
    <source>
        <dbReference type="ARBA" id="ARBA00080400"/>
    </source>
</evidence>
<dbReference type="GO" id="GO:0030424">
    <property type="term" value="C:axon"/>
    <property type="evidence" value="ECO:0007669"/>
    <property type="project" value="UniProtKB-ARBA"/>
</dbReference>
<dbReference type="Pfam" id="PF03114">
    <property type="entry name" value="BAR"/>
    <property type="match status" value="1"/>
</dbReference>
<reference evidence="26" key="3">
    <citation type="submission" date="2025-09" db="UniProtKB">
        <authorList>
            <consortium name="Ensembl"/>
        </authorList>
    </citation>
    <scope>IDENTIFICATION</scope>
</reference>
<dbReference type="Gene3D" id="1.20.1270.60">
    <property type="entry name" value="Arfaptin homology (AH) domain/BAR domain"/>
    <property type="match status" value="1"/>
</dbReference>
<protein>
    <recommendedName>
        <fullName evidence="17">Myc box-dependent-interacting protein 1</fullName>
    </recommendedName>
    <alternativeName>
        <fullName evidence="18">Amphiphysin II</fullName>
    </alternativeName>
    <alternativeName>
        <fullName evidence="20">Amphiphysin-like protein</fullName>
    </alternativeName>
    <alternativeName>
        <fullName evidence="19">Bridging integrator 1</fullName>
    </alternativeName>
</protein>
<dbReference type="InterPro" id="IPR001452">
    <property type="entry name" value="SH3_domain"/>
</dbReference>
<evidence type="ECO:0000259" key="24">
    <source>
        <dbReference type="PROSITE" id="PS50002"/>
    </source>
</evidence>
<dbReference type="GO" id="GO:0051649">
    <property type="term" value="P:establishment of localization in cell"/>
    <property type="evidence" value="ECO:0007669"/>
    <property type="project" value="UniProtKB-ARBA"/>
</dbReference>
<evidence type="ECO:0000256" key="3">
    <source>
        <dbReference type="ARBA" id="ARBA00004496"/>
    </source>
</evidence>
<dbReference type="AlphaFoldDB" id="A0A4W5JKE9"/>
<evidence type="ECO:0000256" key="15">
    <source>
        <dbReference type="ARBA" id="ARBA00023242"/>
    </source>
</evidence>
<evidence type="ECO:0000256" key="17">
    <source>
        <dbReference type="ARBA" id="ARBA00069394"/>
    </source>
</evidence>
<feature type="domain" description="SH3" evidence="24">
    <location>
        <begin position="558"/>
        <end position="629"/>
    </location>
</feature>
<dbReference type="Pfam" id="PF14604">
    <property type="entry name" value="SH3_9"/>
    <property type="match status" value="1"/>
</dbReference>
<evidence type="ECO:0000313" key="27">
    <source>
        <dbReference type="Proteomes" id="UP000314982"/>
    </source>
</evidence>
<dbReference type="PROSITE" id="PS50002">
    <property type="entry name" value="SH3"/>
    <property type="match status" value="1"/>
</dbReference>
<evidence type="ECO:0000256" key="8">
    <source>
        <dbReference type="ARBA" id="ARBA00022553"/>
    </source>
</evidence>
<keyword evidence="13 22" id="KW-0175">Coiled coil</keyword>
<dbReference type="PANTHER" id="PTHR46514:SF7">
    <property type="entry name" value="BRIDGING INTEGRATOR 1B"/>
    <property type="match status" value="1"/>
</dbReference>
<keyword evidence="15" id="KW-0539">Nucleus</keyword>
<comment type="subcellular location">
    <subcellularLocation>
        <location evidence="16">Cell membrane</location>
        <location evidence="16">Sarcolemma</location>
        <location evidence="16">T-tubule</location>
    </subcellularLocation>
    <subcellularLocation>
        <location evidence="3">Cytoplasm</location>
    </subcellularLocation>
    <subcellularLocation>
        <location evidence="2">Endosome</location>
    </subcellularLocation>
    <subcellularLocation>
        <location evidence="1">Nucleus</location>
    </subcellularLocation>
</comment>
<feature type="compositionally biased region" description="Basic and acidic residues" evidence="23">
    <location>
        <begin position="402"/>
        <end position="414"/>
    </location>
</feature>
<dbReference type="GO" id="GO:0005768">
    <property type="term" value="C:endosome"/>
    <property type="evidence" value="ECO:0007669"/>
    <property type="project" value="UniProtKB-SubCell"/>
</dbReference>
<feature type="coiled-coil region" evidence="22">
    <location>
        <begin position="210"/>
        <end position="237"/>
    </location>
</feature>
<dbReference type="SMART" id="SM00721">
    <property type="entry name" value="BAR"/>
    <property type="match status" value="1"/>
</dbReference>
<dbReference type="SMART" id="SM00326">
    <property type="entry name" value="SH3"/>
    <property type="match status" value="1"/>
</dbReference>
<keyword evidence="6" id="KW-1003">Cell membrane</keyword>
<dbReference type="GO" id="GO:0030315">
    <property type="term" value="C:T-tubule"/>
    <property type="evidence" value="ECO:0007669"/>
    <property type="project" value="UniProtKB-SubCell"/>
</dbReference>
<dbReference type="FunFam" id="1.20.1270.60:FF:000013">
    <property type="entry name" value="Amphiphysin isoform 2"/>
    <property type="match status" value="1"/>
</dbReference>
<proteinExistence type="predicted"/>
<keyword evidence="5" id="KW-0217">Developmental protein</keyword>
<feature type="region of interest" description="Disordered" evidence="23">
    <location>
        <begin position="291"/>
        <end position="348"/>
    </location>
</feature>
<dbReference type="PRINTS" id="PR00452">
    <property type="entry name" value="SH3DOMAIN"/>
</dbReference>
<feature type="compositionally biased region" description="Pro residues" evidence="23">
    <location>
        <begin position="323"/>
        <end position="343"/>
    </location>
</feature>
<evidence type="ECO:0000256" key="13">
    <source>
        <dbReference type="ARBA" id="ARBA00023054"/>
    </source>
</evidence>
<evidence type="ECO:0000256" key="23">
    <source>
        <dbReference type="SAM" id="MobiDB-lite"/>
    </source>
</evidence>
<dbReference type="GO" id="GO:0005543">
    <property type="term" value="F:phospholipid binding"/>
    <property type="evidence" value="ECO:0007669"/>
    <property type="project" value="TreeGrafter"/>
</dbReference>
<dbReference type="PROSITE" id="PS51021">
    <property type="entry name" value="BAR"/>
    <property type="match status" value="1"/>
</dbReference>
<organism evidence="26 27">
    <name type="scientific">Hucho hucho</name>
    <name type="common">huchen</name>
    <dbReference type="NCBI Taxonomy" id="62062"/>
    <lineage>
        <taxon>Eukaryota</taxon>
        <taxon>Metazoa</taxon>
        <taxon>Chordata</taxon>
        <taxon>Craniata</taxon>
        <taxon>Vertebrata</taxon>
        <taxon>Euteleostomi</taxon>
        <taxon>Actinopterygii</taxon>
        <taxon>Neopterygii</taxon>
        <taxon>Teleostei</taxon>
        <taxon>Protacanthopterygii</taxon>
        <taxon>Salmoniformes</taxon>
        <taxon>Salmonidae</taxon>
        <taxon>Salmoninae</taxon>
        <taxon>Hucho</taxon>
    </lineage>
</organism>
<reference evidence="26" key="2">
    <citation type="submission" date="2025-08" db="UniProtKB">
        <authorList>
            <consortium name="Ensembl"/>
        </authorList>
    </citation>
    <scope>IDENTIFICATION</scope>
</reference>
<keyword evidence="8" id="KW-0597">Phosphoprotein</keyword>
<evidence type="ECO:0000256" key="14">
    <source>
        <dbReference type="ARBA" id="ARBA00023136"/>
    </source>
</evidence>
<keyword evidence="14" id="KW-0472">Membrane</keyword>
<evidence type="ECO:0000256" key="12">
    <source>
        <dbReference type="ARBA" id="ARBA00022990"/>
    </source>
</evidence>
<dbReference type="InterPro" id="IPR036028">
    <property type="entry name" value="SH3-like_dom_sf"/>
</dbReference>
<evidence type="ECO:0000256" key="1">
    <source>
        <dbReference type="ARBA" id="ARBA00004123"/>
    </source>
</evidence>
<evidence type="ECO:0000256" key="5">
    <source>
        <dbReference type="ARBA" id="ARBA00022473"/>
    </source>
</evidence>
<feature type="compositionally biased region" description="Low complexity" evidence="23">
    <location>
        <begin position="489"/>
        <end position="508"/>
    </location>
</feature>
<evidence type="ECO:0000256" key="22">
    <source>
        <dbReference type="SAM" id="Coils"/>
    </source>
</evidence>
<keyword evidence="4 21" id="KW-0728">SH3 domain</keyword>
<evidence type="ECO:0000256" key="9">
    <source>
        <dbReference type="ARBA" id="ARBA00022583"/>
    </source>
</evidence>
<evidence type="ECO:0000256" key="11">
    <source>
        <dbReference type="ARBA" id="ARBA00022782"/>
    </source>
</evidence>
<dbReference type="STRING" id="62062.ENSHHUP00000000149"/>
<dbReference type="InterPro" id="IPR003005">
    <property type="entry name" value="Amphiphysin"/>
</dbReference>
<dbReference type="GO" id="GO:0006897">
    <property type="term" value="P:endocytosis"/>
    <property type="evidence" value="ECO:0007669"/>
    <property type="project" value="UniProtKB-KW"/>
</dbReference>
<evidence type="ECO:0000256" key="4">
    <source>
        <dbReference type="ARBA" id="ARBA00022443"/>
    </source>
</evidence>
<keyword evidence="12" id="KW-0007">Acetylation</keyword>
<feature type="compositionally biased region" description="Polar residues" evidence="23">
    <location>
        <begin position="364"/>
        <end position="382"/>
    </location>
</feature>
<dbReference type="SUPFAM" id="SSF103657">
    <property type="entry name" value="BAR/IMD domain-like"/>
    <property type="match status" value="1"/>
</dbReference>
<evidence type="ECO:0000256" key="16">
    <source>
        <dbReference type="ARBA" id="ARBA00024012"/>
    </source>
</evidence>
<evidence type="ECO:0000256" key="2">
    <source>
        <dbReference type="ARBA" id="ARBA00004177"/>
    </source>
</evidence>
<dbReference type="GO" id="GO:0048156">
    <property type="term" value="F:tau protein binding"/>
    <property type="evidence" value="ECO:0007669"/>
    <property type="project" value="TreeGrafter"/>
</dbReference>
<dbReference type="GeneTree" id="ENSGT00950000182882"/>
<feature type="compositionally biased region" description="Polar residues" evidence="23">
    <location>
        <begin position="520"/>
        <end position="531"/>
    </location>
</feature>